<dbReference type="PANTHER" id="PTHR24115:SF600">
    <property type="entry name" value="KINESIN-LIKE PROTEIN KIF23"/>
    <property type="match status" value="1"/>
</dbReference>
<keyword evidence="5 6" id="KW-0505">Motor protein</keyword>
<dbReference type="InterPro" id="IPR036961">
    <property type="entry name" value="Kinesin_motor_dom_sf"/>
</dbReference>
<organism evidence="11">
    <name type="scientific">Hymenolepis diminuta</name>
    <name type="common">Rat tapeworm</name>
    <dbReference type="NCBI Taxonomy" id="6216"/>
    <lineage>
        <taxon>Eukaryota</taxon>
        <taxon>Metazoa</taxon>
        <taxon>Spiralia</taxon>
        <taxon>Lophotrochozoa</taxon>
        <taxon>Platyhelminthes</taxon>
        <taxon>Cestoda</taxon>
        <taxon>Eucestoda</taxon>
        <taxon>Cyclophyllidea</taxon>
        <taxon>Hymenolepididae</taxon>
        <taxon>Hymenolepis</taxon>
    </lineage>
</organism>
<dbReference type="AlphaFoldDB" id="A0A0R3SAZ4"/>
<dbReference type="PROSITE" id="PS50067">
    <property type="entry name" value="KINESIN_MOTOR_2"/>
    <property type="match status" value="1"/>
</dbReference>
<keyword evidence="4" id="KW-0206">Cytoskeleton</keyword>
<dbReference type="InterPro" id="IPR001752">
    <property type="entry name" value="Kinesin_motor_dom"/>
</dbReference>
<dbReference type="SMART" id="SM00129">
    <property type="entry name" value="KISc"/>
    <property type="match status" value="1"/>
</dbReference>
<dbReference type="GO" id="GO:0007018">
    <property type="term" value="P:microtubule-based movement"/>
    <property type="evidence" value="ECO:0007669"/>
    <property type="project" value="InterPro"/>
</dbReference>
<dbReference type="Gene3D" id="2.60.40.4330">
    <property type="entry name" value="Kinesin-like protein Kif23, Arf6-interacting domain"/>
    <property type="match status" value="1"/>
</dbReference>
<dbReference type="Gene3D" id="3.40.850.10">
    <property type="entry name" value="Kinesin motor domain"/>
    <property type="match status" value="1"/>
</dbReference>
<dbReference type="GO" id="GO:0016887">
    <property type="term" value="F:ATP hydrolysis activity"/>
    <property type="evidence" value="ECO:0007669"/>
    <property type="project" value="TreeGrafter"/>
</dbReference>
<dbReference type="InterPro" id="IPR032384">
    <property type="entry name" value="Kif23_Arf-bd"/>
</dbReference>
<feature type="compositionally biased region" description="Basic and acidic residues" evidence="7">
    <location>
        <begin position="702"/>
        <end position="714"/>
    </location>
</feature>
<dbReference type="GO" id="GO:0008017">
    <property type="term" value="F:microtubule binding"/>
    <property type="evidence" value="ECO:0007669"/>
    <property type="project" value="InterPro"/>
</dbReference>
<keyword evidence="3 5" id="KW-0067">ATP-binding</keyword>
<dbReference type="InterPro" id="IPR027640">
    <property type="entry name" value="Kinesin-like_fam"/>
</dbReference>
<evidence type="ECO:0000256" key="3">
    <source>
        <dbReference type="ARBA" id="ARBA00022840"/>
    </source>
</evidence>
<evidence type="ECO:0000256" key="6">
    <source>
        <dbReference type="RuleBase" id="RU000394"/>
    </source>
</evidence>
<proteinExistence type="inferred from homology"/>
<evidence type="ECO:0000256" key="7">
    <source>
        <dbReference type="SAM" id="MobiDB-lite"/>
    </source>
</evidence>
<gene>
    <name evidence="9" type="ORF">HDID_LOCUS1579</name>
</gene>
<dbReference type="GO" id="GO:0005524">
    <property type="term" value="F:ATP binding"/>
    <property type="evidence" value="ECO:0007669"/>
    <property type="project" value="UniProtKB-UniRule"/>
</dbReference>
<dbReference type="OrthoDB" id="2403182at2759"/>
<feature type="binding site" evidence="5">
    <location>
        <begin position="86"/>
        <end position="93"/>
    </location>
    <ligand>
        <name>ATP</name>
        <dbReference type="ChEBI" id="CHEBI:30616"/>
    </ligand>
</feature>
<accession>A0A0R3SAZ4</accession>
<feature type="compositionally biased region" description="Basic residues" evidence="7">
    <location>
        <begin position="876"/>
        <end position="888"/>
    </location>
</feature>
<dbReference type="PROSITE" id="PS00411">
    <property type="entry name" value="KINESIN_MOTOR_1"/>
    <property type="match status" value="1"/>
</dbReference>
<evidence type="ECO:0000256" key="4">
    <source>
        <dbReference type="ARBA" id="ARBA00023212"/>
    </source>
</evidence>
<dbReference type="STRING" id="6216.A0A0R3SAZ4"/>
<keyword evidence="6" id="KW-0493">Microtubule</keyword>
<keyword evidence="4" id="KW-0963">Cytoplasm</keyword>
<feature type="compositionally biased region" description="Polar residues" evidence="7">
    <location>
        <begin position="890"/>
        <end position="902"/>
    </location>
</feature>
<feature type="region of interest" description="Disordered" evidence="7">
    <location>
        <begin position="866"/>
        <end position="915"/>
    </location>
</feature>
<feature type="compositionally biased region" description="Low complexity" evidence="7">
    <location>
        <begin position="646"/>
        <end position="657"/>
    </location>
</feature>
<evidence type="ECO:0000313" key="11">
    <source>
        <dbReference type="WBParaSite" id="HDID_0000157801-mRNA-1"/>
    </source>
</evidence>
<dbReference type="SUPFAM" id="SSF52540">
    <property type="entry name" value="P-loop containing nucleoside triphosphate hydrolases"/>
    <property type="match status" value="1"/>
</dbReference>
<reference evidence="11" key="1">
    <citation type="submission" date="2017-02" db="UniProtKB">
        <authorList>
            <consortium name="WormBaseParasite"/>
        </authorList>
    </citation>
    <scope>IDENTIFICATION</scope>
</reference>
<dbReference type="InterPro" id="IPR019821">
    <property type="entry name" value="Kinesin_motor_CS"/>
</dbReference>
<evidence type="ECO:0000313" key="9">
    <source>
        <dbReference type="EMBL" id="VDL19040.1"/>
    </source>
</evidence>
<comment type="similarity">
    <text evidence="5 6">Belongs to the TRAFAC class myosin-kinesin ATPase superfamily. Kinesin family.</text>
</comment>
<dbReference type="GO" id="GO:0005874">
    <property type="term" value="C:microtubule"/>
    <property type="evidence" value="ECO:0007669"/>
    <property type="project" value="UniProtKB-KW"/>
</dbReference>
<dbReference type="PANTHER" id="PTHR24115">
    <property type="entry name" value="KINESIN-RELATED"/>
    <property type="match status" value="1"/>
</dbReference>
<evidence type="ECO:0000259" key="8">
    <source>
        <dbReference type="PROSITE" id="PS50067"/>
    </source>
</evidence>
<evidence type="ECO:0000256" key="2">
    <source>
        <dbReference type="ARBA" id="ARBA00022741"/>
    </source>
</evidence>
<feature type="region of interest" description="Disordered" evidence="7">
    <location>
        <begin position="690"/>
        <end position="738"/>
    </location>
</feature>
<dbReference type="InterPro" id="IPR038105">
    <property type="entry name" value="Kif23_Arf-bd_sf"/>
</dbReference>
<reference evidence="9 10" key="2">
    <citation type="submission" date="2018-11" db="EMBL/GenBank/DDBJ databases">
        <authorList>
            <consortium name="Pathogen Informatics"/>
        </authorList>
    </citation>
    <scope>NUCLEOTIDE SEQUENCE [LARGE SCALE GENOMIC DNA]</scope>
</reference>
<dbReference type="EMBL" id="UYSG01000305">
    <property type="protein sequence ID" value="VDL19040.1"/>
    <property type="molecule type" value="Genomic_DNA"/>
</dbReference>
<keyword evidence="2 5" id="KW-0547">Nucleotide-binding</keyword>
<dbReference type="Pfam" id="PF16540">
    <property type="entry name" value="MKLP1_Arf_bdg"/>
    <property type="match status" value="1"/>
</dbReference>
<feature type="domain" description="Kinesin motor" evidence="8">
    <location>
        <begin position="9"/>
        <end position="414"/>
    </location>
</feature>
<dbReference type="InterPro" id="IPR027417">
    <property type="entry name" value="P-loop_NTPase"/>
</dbReference>
<dbReference type="GO" id="GO:0051256">
    <property type="term" value="P:mitotic spindle midzone assembly"/>
    <property type="evidence" value="ECO:0007669"/>
    <property type="project" value="TreeGrafter"/>
</dbReference>
<dbReference type="Pfam" id="PF00225">
    <property type="entry name" value="Kinesin"/>
    <property type="match status" value="1"/>
</dbReference>
<dbReference type="PRINTS" id="PR00380">
    <property type="entry name" value="KINESINHEAVY"/>
</dbReference>
<dbReference type="GO" id="GO:0005871">
    <property type="term" value="C:kinesin complex"/>
    <property type="evidence" value="ECO:0007669"/>
    <property type="project" value="TreeGrafter"/>
</dbReference>
<dbReference type="GO" id="GO:0003777">
    <property type="term" value="F:microtubule motor activity"/>
    <property type="evidence" value="ECO:0007669"/>
    <property type="project" value="InterPro"/>
</dbReference>
<feature type="region of interest" description="Disordered" evidence="7">
    <location>
        <begin position="627"/>
        <end position="667"/>
    </location>
</feature>
<comment type="subcellular location">
    <subcellularLocation>
        <location evidence="1">Cytoplasm</location>
        <location evidence="1">Cytoskeleton</location>
    </subcellularLocation>
</comment>
<dbReference type="WBParaSite" id="HDID_0000157801-mRNA-1">
    <property type="protein sequence ID" value="HDID_0000157801-mRNA-1"/>
    <property type="gene ID" value="HDID_0000157801"/>
</dbReference>
<evidence type="ECO:0000256" key="1">
    <source>
        <dbReference type="ARBA" id="ARBA00004245"/>
    </source>
</evidence>
<evidence type="ECO:0000256" key="5">
    <source>
        <dbReference type="PROSITE-ProRule" id="PRU00283"/>
    </source>
</evidence>
<sequence>MGENSLIEPVKVFCRIRPKGDDEECINVIDEKSLSIQEPRHKSQNIHTFSCIFGQTSTQSDVFYTCLLPYVESFLRGENVLFFNYGVTGSGKTYTMQGSFEDPGLIPRTLDTVFNSIASHLTLKYVIKPNGHNGFEIQSEAEAIMDRQRLDYSVKRTPMKGDYTLSALEHRLVETTVVPISQQYLYAVFISYVELYNDVIYDLLDPANSGKSLSLYEDATKNTYVNGVTEIEIKTPNEALQAYYRGQQRRRVGSTILNNESSRSHGIFSVRIVRTGYDQTYDEVIMDKNLLSTSQLCLVDLAGSERTCRSGTIGTRLKEAFMFSLCNRTTINKSLMALRQCIDVLRSNQSAKSMKNQSAQQQIVPYRDCKLTRIFKSFFDGRGQVVILVCVHPTVKEFPETTQVLQFAESSQQVTTVIPPTPVRSEVAPARFISSSELLALNDHIHESIATLYSLDTKLGEAGSLFKSENLEEFMTNIGCACGCAEKIRRRSSRRSRVSTTEEVHHRSSCSFLSLLHARIDERQKLRELLSRFNTEANASLDNYLLRAETDSNRTLADALEKSKVETLQLDSKIRYLEIELGNFYIFTKNETNEIARLRTLRSQERNEHDRELTGTKTQIKRLKDQLASLRQMPRSTPRAKRTPHDSISSTSTTDDSGPSRYNLRKVPVTLSSMNRVALLSRQWETRLAKEKQEAATAPRYQRGDQHSMSRSRTEMALAEATNRPPAMNPRHRRSKSVGGDTSIWLEHREHRPTPLGTVLSPTGINVRKSATKISLQDTLKATNYLLHHQTATPQGDVETKLYKGSIIPTAGGGSAVVFNDVEELRQVSPLNTSLRSSGLSIRRKPSVPLDEDAIEFIDKENEVLDPEEDIPSPPAKRRVSSHHKKRASLISTTSGISTAVEQTEDDDDKSYKTITPPAKDEYLGFSYTGGISGGYKH</sequence>
<dbReference type="GO" id="GO:0005634">
    <property type="term" value="C:nucleus"/>
    <property type="evidence" value="ECO:0007669"/>
    <property type="project" value="TreeGrafter"/>
</dbReference>
<protein>
    <recommendedName>
        <fullName evidence="6">Kinesin-like protein</fullName>
    </recommendedName>
</protein>
<dbReference type="Proteomes" id="UP000274504">
    <property type="component" value="Unassembled WGS sequence"/>
</dbReference>
<evidence type="ECO:0000313" key="10">
    <source>
        <dbReference type="Proteomes" id="UP000274504"/>
    </source>
</evidence>
<name>A0A0R3SAZ4_HYMDI</name>